<dbReference type="OrthoDB" id="5399138at2759"/>
<accession>A0A6A5UQZ4</accession>
<dbReference type="PROSITE" id="PS00217">
    <property type="entry name" value="SUGAR_TRANSPORT_2"/>
    <property type="match status" value="1"/>
</dbReference>
<dbReference type="EMBL" id="ML976737">
    <property type="protein sequence ID" value="KAF1967064.1"/>
    <property type="molecule type" value="Genomic_DNA"/>
</dbReference>
<feature type="transmembrane region" description="Helical" evidence="8">
    <location>
        <begin position="7"/>
        <end position="23"/>
    </location>
</feature>
<protein>
    <submittedName>
        <fullName evidence="10">Putative MFS sugar transporter</fullName>
    </submittedName>
</protein>
<comment type="subcellular location">
    <subcellularLocation>
        <location evidence="1">Membrane</location>
        <topology evidence="1">Multi-pass membrane protein</topology>
    </subcellularLocation>
</comment>
<dbReference type="PRINTS" id="PR00171">
    <property type="entry name" value="SUGRTRNSPORT"/>
</dbReference>
<evidence type="ECO:0000256" key="3">
    <source>
        <dbReference type="ARBA" id="ARBA00022448"/>
    </source>
</evidence>
<reference evidence="10" key="1">
    <citation type="journal article" date="2020" name="Stud. Mycol.">
        <title>101 Dothideomycetes genomes: a test case for predicting lifestyles and emergence of pathogens.</title>
        <authorList>
            <person name="Haridas S."/>
            <person name="Albert R."/>
            <person name="Binder M."/>
            <person name="Bloem J."/>
            <person name="Labutti K."/>
            <person name="Salamov A."/>
            <person name="Andreopoulos B."/>
            <person name="Baker S."/>
            <person name="Barry K."/>
            <person name="Bills G."/>
            <person name="Bluhm B."/>
            <person name="Cannon C."/>
            <person name="Castanera R."/>
            <person name="Culley D."/>
            <person name="Daum C."/>
            <person name="Ezra D."/>
            <person name="Gonzalez J."/>
            <person name="Henrissat B."/>
            <person name="Kuo A."/>
            <person name="Liang C."/>
            <person name="Lipzen A."/>
            <person name="Lutzoni F."/>
            <person name="Magnuson J."/>
            <person name="Mondo S."/>
            <person name="Nolan M."/>
            <person name="Ohm R."/>
            <person name="Pangilinan J."/>
            <person name="Park H.-J."/>
            <person name="Ramirez L."/>
            <person name="Alfaro M."/>
            <person name="Sun H."/>
            <person name="Tritt A."/>
            <person name="Yoshinaga Y."/>
            <person name="Zwiers L.-H."/>
            <person name="Turgeon B."/>
            <person name="Goodwin S."/>
            <person name="Spatafora J."/>
            <person name="Crous P."/>
            <person name="Grigoriev I."/>
        </authorList>
    </citation>
    <scope>NUCLEOTIDE SEQUENCE</scope>
    <source>
        <strain evidence="10">CBS 107.79</strain>
    </source>
</reference>
<keyword evidence="11" id="KW-1185">Reference proteome</keyword>
<dbReference type="Pfam" id="PF00083">
    <property type="entry name" value="Sugar_tr"/>
    <property type="match status" value="1"/>
</dbReference>
<evidence type="ECO:0000256" key="1">
    <source>
        <dbReference type="ARBA" id="ARBA00004141"/>
    </source>
</evidence>
<dbReference type="PANTHER" id="PTHR48022:SF2">
    <property type="entry name" value="PLASTIDIC GLUCOSE TRANSPORTER 4"/>
    <property type="match status" value="1"/>
</dbReference>
<keyword evidence="3 7" id="KW-0813">Transport</keyword>
<organism evidence="10 11">
    <name type="scientific">Bimuria novae-zelandiae CBS 107.79</name>
    <dbReference type="NCBI Taxonomy" id="1447943"/>
    <lineage>
        <taxon>Eukaryota</taxon>
        <taxon>Fungi</taxon>
        <taxon>Dikarya</taxon>
        <taxon>Ascomycota</taxon>
        <taxon>Pezizomycotina</taxon>
        <taxon>Dothideomycetes</taxon>
        <taxon>Pleosporomycetidae</taxon>
        <taxon>Pleosporales</taxon>
        <taxon>Massarineae</taxon>
        <taxon>Didymosphaeriaceae</taxon>
        <taxon>Bimuria</taxon>
    </lineage>
</organism>
<proteinExistence type="inferred from homology"/>
<feature type="transmembrane region" description="Helical" evidence="8">
    <location>
        <begin position="143"/>
        <end position="160"/>
    </location>
</feature>
<name>A0A6A5UQZ4_9PLEO</name>
<feature type="transmembrane region" description="Helical" evidence="8">
    <location>
        <begin position="43"/>
        <end position="66"/>
    </location>
</feature>
<dbReference type="InterPro" id="IPR020846">
    <property type="entry name" value="MFS_dom"/>
</dbReference>
<evidence type="ECO:0000256" key="4">
    <source>
        <dbReference type="ARBA" id="ARBA00022692"/>
    </source>
</evidence>
<evidence type="ECO:0000256" key="5">
    <source>
        <dbReference type="ARBA" id="ARBA00022989"/>
    </source>
</evidence>
<gene>
    <name evidence="10" type="ORF">BU23DRAFT_559623</name>
</gene>
<evidence type="ECO:0000256" key="2">
    <source>
        <dbReference type="ARBA" id="ARBA00010992"/>
    </source>
</evidence>
<keyword evidence="5 8" id="KW-1133">Transmembrane helix</keyword>
<feature type="transmembrane region" description="Helical" evidence="8">
    <location>
        <begin position="308"/>
        <end position="329"/>
    </location>
</feature>
<sequence>MLHPPRYILASILAGLGGFLFGLDTGTIGPVTAMSQFTDTFGVLSATMHGLIVSCILITGALASFMAGHLADTVGRPLGMGIGAAVFGAGAALEAGAVHIGMLFVGRLITGVGEGLFLSTTVVYICEIVPAKGRGVIASAPQFFITFALVVGYFFCYGTINISSSLAWRLPFAFHAVCALTWGTLVVLLLPHSPRWLKAKGRMDEVDVAWEKLGINLEALLEGSDKRELDTEAGLNMEPLALRPTTTHQSVREEVHMLLRVFSKDTWKPTALGVFVMSMMQASGIDGILYYAPLLFQQAGLVSDSSSFLASGLSGVVIFATTIPAVLLADRWSRRASVIYGGFAIALIMLVIGALYASDSVHSSYGAGRWVVIIFIFLFTFVYSGSWAVTINIYASEVQPLKTRAAASALGRSGNWIVNWIVAFTTPIFLTKSSSGIYFLFGACCLLTSVACFLWMPETRGLSLEEIDGIFEKKEGETSRASSIINVVLRQDEKN</sequence>
<dbReference type="InterPro" id="IPR050360">
    <property type="entry name" value="MFS_Sugar_Transporters"/>
</dbReference>
<evidence type="ECO:0000313" key="10">
    <source>
        <dbReference type="EMBL" id="KAF1967064.1"/>
    </source>
</evidence>
<dbReference type="InterPro" id="IPR003663">
    <property type="entry name" value="Sugar/inositol_transpt"/>
</dbReference>
<feature type="transmembrane region" description="Helical" evidence="8">
    <location>
        <begin position="436"/>
        <end position="456"/>
    </location>
</feature>
<feature type="transmembrane region" description="Helical" evidence="8">
    <location>
        <begin position="270"/>
        <end position="296"/>
    </location>
</feature>
<feature type="transmembrane region" description="Helical" evidence="8">
    <location>
        <begin position="370"/>
        <end position="394"/>
    </location>
</feature>
<dbReference type="Gene3D" id="1.20.1250.20">
    <property type="entry name" value="MFS general substrate transporter like domains"/>
    <property type="match status" value="2"/>
</dbReference>
<feature type="domain" description="Major facilitator superfamily (MFS) profile" evidence="9">
    <location>
        <begin position="10"/>
        <end position="460"/>
    </location>
</feature>
<feature type="transmembrane region" description="Helical" evidence="8">
    <location>
        <begin position="414"/>
        <end position="430"/>
    </location>
</feature>
<dbReference type="NCBIfam" id="TIGR00879">
    <property type="entry name" value="SP"/>
    <property type="match status" value="1"/>
</dbReference>
<feature type="transmembrane region" description="Helical" evidence="8">
    <location>
        <begin position="338"/>
        <end position="358"/>
    </location>
</feature>
<dbReference type="InterPro" id="IPR036259">
    <property type="entry name" value="MFS_trans_sf"/>
</dbReference>
<evidence type="ECO:0000256" key="7">
    <source>
        <dbReference type="RuleBase" id="RU003346"/>
    </source>
</evidence>
<feature type="transmembrane region" description="Helical" evidence="8">
    <location>
        <begin position="172"/>
        <end position="190"/>
    </location>
</feature>
<evidence type="ECO:0000259" key="9">
    <source>
        <dbReference type="PROSITE" id="PS50850"/>
    </source>
</evidence>
<dbReference type="InterPro" id="IPR005829">
    <property type="entry name" value="Sugar_transporter_CS"/>
</dbReference>
<dbReference type="AlphaFoldDB" id="A0A6A5UQZ4"/>
<dbReference type="GO" id="GO:0016020">
    <property type="term" value="C:membrane"/>
    <property type="evidence" value="ECO:0007669"/>
    <property type="project" value="UniProtKB-SubCell"/>
</dbReference>
<feature type="transmembrane region" description="Helical" evidence="8">
    <location>
        <begin position="108"/>
        <end position="131"/>
    </location>
</feature>
<dbReference type="SUPFAM" id="SSF103473">
    <property type="entry name" value="MFS general substrate transporter"/>
    <property type="match status" value="1"/>
</dbReference>
<evidence type="ECO:0000313" key="11">
    <source>
        <dbReference type="Proteomes" id="UP000800036"/>
    </source>
</evidence>
<dbReference type="PROSITE" id="PS50850">
    <property type="entry name" value="MFS"/>
    <property type="match status" value="1"/>
</dbReference>
<dbReference type="FunFam" id="1.20.1250.20:FF:000134">
    <property type="entry name" value="MFS sugar transporter protein"/>
    <property type="match status" value="1"/>
</dbReference>
<evidence type="ECO:0000256" key="6">
    <source>
        <dbReference type="ARBA" id="ARBA00023136"/>
    </source>
</evidence>
<keyword evidence="4 8" id="KW-0812">Transmembrane</keyword>
<keyword evidence="10" id="KW-0762">Sugar transport</keyword>
<dbReference type="Proteomes" id="UP000800036">
    <property type="component" value="Unassembled WGS sequence"/>
</dbReference>
<dbReference type="GO" id="GO:0005351">
    <property type="term" value="F:carbohydrate:proton symporter activity"/>
    <property type="evidence" value="ECO:0007669"/>
    <property type="project" value="TreeGrafter"/>
</dbReference>
<evidence type="ECO:0000256" key="8">
    <source>
        <dbReference type="SAM" id="Phobius"/>
    </source>
</evidence>
<feature type="transmembrane region" description="Helical" evidence="8">
    <location>
        <begin position="78"/>
        <end position="102"/>
    </location>
</feature>
<dbReference type="PANTHER" id="PTHR48022">
    <property type="entry name" value="PLASTIDIC GLUCOSE TRANSPORTER 4"/>
    <property type="match status" value="1"/>
</dbReference>
<keyword evidence="6 8" id="KW-0472">Membrane</keyword>
<dbReference type="InterPro" id="IPR005828">
    <property type="entry name" value="MFS_sugar_transport-like"/>
</dbReference>
<comment type="similarity">
    <text evidence="2 7">Belongs to the major facilitator superfamily. Sugar transporter (TC 2.A.1.1) family.</text>
</comment>